<dbReference type="InterPro" id="IPR050996">
    <property type="entry name" value="Docking_Protein_DOK"/>
</dbReference>
<dbReference type="Gene3D" id="2.30.29.30">
    <property type="entry name" value="Pleckstrin-homology domain (PH domain)/Phosphotyrosine-binding domain (PTB)"/>
    <property type="match status" value="1"/>
</dbReference>
<feature type="region of interest" description="Disordered" evidence="1">
    <location>
        <begin position="328"/>
        <end position="374"/>
    </location>
</feature>
<dbReference type="InterPro" id="IPR011993">
    <property type="entry name" value="PH-like_dom_sf"/>
</dbReference>
<reference evidence="3" key="1">
    <citation type="journal article" date="2013" name="Genetics">
        <title>The draft genome and transcriptome of Panagrellus redivivus are shaped by the harsh demands of a free-living lifestyle.</title>
        <authorList>
            <person name="Srinivasan J."/>
            <person name="Dillman A.R."/>
            <person name="Macchietto M.G."/>
            <person name="Heikkinen L."/>
            <person name="Lakso M."/>
            <person name="Fracchia K.M."/>
            <person name="Antoshechkin I."/>
            <person name="Mortazavi A."/>
            <person name="Wong G."/>
            <person name="Sternberg P.W."/>
        </authorList>
    </citation>
    <scope>NUCLEOTIDE SEQUENCE [LARGE SCALE GENOMIC DNA]</scope>
    <source>
        <strain evidence="3">MT8872</strain>
    </source>
</reference>
<dbReference type="GO" id="GO:0008543">
    <property type="term" value="P:fibroblast growth factor receptor signaling pathway"/>
    <property type="evidence" value="ECO:0007669"/>
    <property type="project" value="TreeGrafter"/>
</dbReference>
<name>A0A7E4WAW1_PANRE</name>
<dbReference type="WBParaSite" id="Pan_g9022.t1">
    <property type="protein sequence ID" value="Pan_g9022.t1"/>
    <property type="gene ID" value="Pan_g9022"/>
</dbReference>
<proteinExistence type="predicted"/>
<dbReference type="SMART" id="SM00310">
    <property type="entry name" value="PTBI"/>
    <property type="match status" value="1"/>
</dbReference>
<accession>A0A7E4WAW1</accession>
<reference evidence="4" key="2">
    <citation type="submission" date="2020-10" db="UniProtKB">
        <authorList>
            <consortium name="WormBaseParasite"/>
        </authorList>
    </citation>
    <scope>IDENTIFICATION</scope>
</reference>
<evidence type="ECO:0000313" key="3">
    <source>
        <dbReference type="Proteomes" id="UP000492821"/>
    </source>
</evidence>
<dbReference type="PANTHER" id="PTHR21258">
    <property type="entry name" value="DOCKING PROTEIN RELATED"/>
    <property type="match status" value="1"/>
</dbReference>
<dbReference type="InterPro" id="IPR002404">
    <property type="entry name" value="IRS_PTB"/>
</dbReference>
<dbReference type="AlphaFoldDB" id="A0A7E4WAW1"/>
<dbReference type="GO" id="GO:0005737">
    <property type="term" value="C:cytoplasm"/>
    <property type="evidence" value="ECO:0007669"/>
    <property type="project" value="TreeGrafter"/>
</dbReference>
<dbReference type="Pfam" id="PF02174">
    <property type="entry name" value="IRS"/>
    <property type="match status" value="1"/>
</dbReference>
<dbReference type="GO" id="GO:0005068">
    <property type="term" value="F:transmembrane receptor protein tyrosine kinase adaptor activity"/>
    <property type="evidence" value="ECO:0007669"/>
    <property type="project" value="TreeGrafter"/>
</dbReference>
<dbReference type="SMART" id="SM01244">
    <property type="entry name" value="IRS"/>
    <property type="match status" value="1"/>
</dbReference>
<keyword evidence="3" id="KW-1185">Reference proteome</keyword>
<dbReference type="SUPFAM" id="SSF50729">
    <property type="entry name" value="PH domain-like"/>
    <property type="match status" value="1"/>
</dbReference>
<dbReference type="Proteomes" id="UP000492821">
    <property type="component" value="Unassembled WGS sequence"/>
</dbReference>
<dbReference type="GO" id="GO:0005104">
    <property type="term" value="F:fibroblast growth factor receptor binding"/>
    <property type="evidence" value="ECO:0007669"/>
    <property type="project" value="TreeGrafter"/>
</dbReference>
<feature type="domain" description="IRS-type PTB" evidence="2">
    <location>
        <begin position="10"/>
        <end position="118"/>
    </location>
</feature>
<sequence length="455" mass="49841">MGNCTSDYKRNGVFQEDYGDDPSAFRVFIKRRNKFLQGWLKIADEEIIFSRGGGNIECWPLAYLRRYGYTRAGIFFFESGRRCKSGEGLHTFQSHQAERIFQIVQLRIKNVEIRASRASSVASQRFNSVSSNSRIHPVQRFSSEGANGTLFNVNQQHQSGANQVPALPSRTSRSGSLLSQQQLSFVEAWPNEPAPSEADIVNEHVLRAKKPAIDPISRQRKYHSYVNVDIAERVDPGITYASQGSLHSPRSAFSAHSMPGHNSMSASYCGPSTSTINGFEPMGALPENEVGPRVHRGSIDPMSMSATAALGYNMDGGRISYTTLAMPENVSSSGSSSSRRTTSTSQRSDISSASAPPLRHNVHPIAPYQPNKQSTWLPESAHHAAPTVITVPPGPNEAPLQWQYHRVAAYNIGPPALVVTAAGPPGIPRHLLAMSARNAANMPSNHCKSNFSNRR</sequence>
<evidence type="ECO:0000313" key="4">
    <source>
        <dbReference type="WBParaSite" id="Pan_g9022.t1"/>
    </source>
</evidence>
<feature type="compositionally biased region" description="Low complexity" evidence="1">
    <location>
        <begin position="331"/>
        <end position="354"/>
    </location>
</feature>
<evidence type="ECO:0000256" key="1">
    <source>
        <dbReference type="SAM" id="MobiDB-lite"/>
    </source>
</evidence>
<organism evidence="3 4">
    <name type="scientific">Panagrellus redivivus</name>
    <name type="common">Microworm</name>
    <dbReference type="NCBI Taxonomy" id="6233"/>
    <lineage>
        <taxon>Eukaryota</taxon>
        <taxon>Metazoa</taxon>
        <taxon>Ecdysozoa</taxon>
        <taxon>Nematoda</taxon>
        <taxon>Chromadorea</taxon>
        <taxon>Rhabditida</taxon>
        <taxon>Tylenchina</taxon>
        <taxon>Panagrolaimomorpha</taxon>
        <taxon>Panagrolaimoidea</taxon>
        <taxon>Panagrolaimidae</taxon>
        <taxon>Panagrellus</taxon>
    </lineage>
</organism>
<evidence type="ECO:0000259" key="2">
    <source>
        <dbReference type="PROSITE" id="PS51064"/>
    </source>
</evidence>
<protein>
    <submittedName>
        <fullName evidence="4">IRS-type PTB domain-containing protein</fullName>
    </submittedName>
</protein>
<dbReference type="PANTHER" id="PTHR21258:SF55">
    <property type="entry name" value="FI23523P1"/>
    <property type="match status" value="1"/>
</dbReference>
<dbReference type="PROSITE" id="PS51064">
    <property type="entry name" value="IRS_PTB"/>
    <property type="match status" value="1"/>
</dbReference>